<evidence type="ECO:0000256" key="6">
    <source>
        <dbReference type="ARBA" id="ARBA00022723"/>
    </source>
</evidence>
<sequence length="375" mass="42530">MMLKIYIFILSIFYLIHYSQSVLSPGVILDPINNFTLKWDIINNDTIVFQVEVNVKTWIGIGWHPSNRESDGPMINSDYAVGMFDNVTGLLKVVDMVSGAKAPGKPVPDSSVNATNDFMTFSGYQQDNYTFMVFARKLITNDTVGDRDIYLDSPLDLIWAYGTSNNFGYHKTNAGRVKVSLWNTNPLANQKETQALVMVVSSDSKNYKTWHGALMMISFGVLMPLAIFVARYLKEYSWWFPLHIFLQTGAFICIIVSFALIIVQKTRLDLSIAHNIIGFIVILNLFIAMALGVCSHFMWNRDRKKTPIFPDIVHHYHGRFVFLLSVAAMITGILKYSPSPLSNPFVVCYSMIIGLYLAVFLFIEVYKKFISSTPK</sequence>
<dbReference type="Gene3D" id="1.20.120.1770">
    <property type="match status" value="1"/>
</dbReference>
<evidence type="ECO:0008006" key="17">
    <source>
        <dbReference type="Google" id="ProtNLM"/>
    </source>
</evidence>
<dbReference type="InterPro" id="IPR006593">
    <property type="entry name" value="Cyt_b561/ferric_Rdtase_TM"/>
</dbReference>
<feature type="transmembrane region" description="Helical" evidence="11">
    <location>
        <begin position="210"/>
        <end position="230"/>
    </location>
</feature>
<feature type="transmembrane region" description="Helical" evidence="11">
    <location>
        <begin position="320"/>
        <end position="338"/>
    </location>
</feature>
<accession>A0A8J4Q1X4</accession>
<keyword evidence="3" id="KW-0813">Transport</keyword>
<organism evidence="15 16">
    <name type="scientific">Polysphondylium violaceum</name>
    <dbReference type="NCBI Taxonomy" id="133409"/>
    <lineage>
        <taxon>Eukaryota</taxon>
        <taxon>Amoebozoa</taxon>
        <taxon>Evosea</taxon>
        <taxon>Eumycetozoa</taxon>
        <taxon>Dictyostelia</taxon>
        <taxon>Dictyosteliales</taxon>
        <taxon>Dictyosteliaceae</taxon>
        <taxon>Polysphondylium</taxon>
    </lineage>
</organism>
<evidence type="ECO:0000259" key="13">
    <source>
        <dbReference type="PROSITE" id="PS50836"/>
    </source>
</evidence>
<dbReference type="Pfam" id="PF03188">
    <property type="entry name" value="Cytochrom_B561"/>
    <property type="match status" value="1"/>
</dbReference>
<keyword evidence="10 11" id="KW-0472">Membrane</keyword>
<dbReference type="GO" id="GO:0140575">
    <property type="term" value="F:transmembrane monodehydroascorbate reductase activity"/>
    <property type="evidence" value="ECO:0007669"/>
    <property type="project" value="InterPro"/>
</dbReference>
<evidence type="ECO:0000256" key="2">
    <source>
        <dbReference type="ARBA" id="ARBA00004141"/>
    </source>
</evidence>
<feature type="transmembrane region" description="Helical" evidence="11">
    <location>
        <begin position="344"/>
        <end position="366"/>
    </location>
</feature>
<dbReference type="PANTHER" id="PTHR15422:SF24">
    <property type="entry name" value="DOMON RELATED DOMAIN-CONTAINING PROTEIN"/>
    <property type="match status" value="1"/>
</dbReference>
<feature type="transmembrane region" description="Helical" evidence="11">
    <location>
        <begin position="276"/>
        <end position="299"/>
    </location>
</feature>
<dbReference type="Pfam" id="PF03351">
    <property type="entry name" value="DOMON"/>
    <property type="match status" value="1"/>
</dbReference>
<evidence type="ECO:0000256" key="11">
    <source>
        <dbReference type="SAM" id="Phobius"/>
    </source>
</evidence>
<dbReference type="OrthoDB" id="19261at2759"/>
<evidence type="ECO:0000256" key="12">
    <source>
        <dbReference type="SAM" id="SignalP"/>
    </source>
</evidence>
<evidence type="ECO:0000256" key="1">
    <source>
        <dbReference type="ARBA" id="ARBA00001970"/>
    </source>
</evidence>
<feature type="transmembrane region" description="Helical" evidence="11">
    <location>
        <begin position="242"/>
        <end position="264"/>
    </location>
</feature>
<protein>
    <recommendedName>
        <fullName evidence="17">DOMON domain-containing protein</fullName>
    </recommendedName>
</protein>
<name>A0A8J4Q1X4_9MYCE</name>
<keyword evidence="16" id="KW-1185">Reference proteome</keyword>
<keyword evidence="5 11" id="KW-0812">Transmembrane</keyword>
<keyword evidence="9" id="KW-0408">Iron</keyword>
<feature type="domain" description="Cytochrome b561" evidence="14">
    <location>
        <begin position="173"/>
        <end position="366"/>
    </location>
</feature>
<dbReference type="CDD" id="cd09631">
    <property type="entry name" value="DOMON_DOH"/>
    <property type="match status" value="1"/>
</dbReference>
<dbReference type="SMART" id="SM00664">
    <property type="entry name" value="DoH"/>
    <property type="match status" value="1"/>
</dbReference>
<evidence type="ECO:0000256" key="9">
    <source>
        <dbReference type="ARBA" id="ARBA00023004"/>
    </source>
</evidence>
<evidence type="ECO:0000256" key="8">
    <source>
        <dbReference type="ARBA" id="ARBA00022989"/>
    </source>
</evidence>
<evidence type="ECO:0000259" key="14">
    <source>
        <dbReference type="PROSITE" id="PS50939"/>
    </source>
</evidence>
<comment type="caution">
    <text evidence="15">The sequence shown here is derived from an EMBL/GenBank/DDBJ whole genome shotgun (WGS) entry which is preliminary data.</text>
</comment>
<dbReference type="InterPro" id="IPR045266">
    <property type="entry name" value="DOH_DOMON"/>
</dbReference>
<evidence type="ECO:0000313" key="15">
    <source>
        <dbReference type="EMBL" id="KAF2077299.1"/>
    </source>
</evidence>
<dbReference type="CDD" id="cd08760">
    <property type="entry name" value="Cyt_b561_FRRS1_like"/>
    <property type="match status" value="1"/>
</dbReference>
<evidence type="ECO:0000256" key="7">
    <source>
        <dbReference type="ARBA" id="ARBA00022982"/>
    </source>
</evidence>
<keyword evidence="6" id="KW-0479">Metal-binding</keyword>
<dbReference type="InterPro" id="IPR045150">
    <property type="entry name" value="CYB561D1/2"/>
</dbReference>
<evidence type="ECO:0000256" key="4">
    <source>
        <dbReference type="ARBA" id="ARBA00022617"/>
    </source>
</evidence>
<keyword evidence="8 11" id="KW-1133">Transmembrane helix</keyword>
<dbReference type="InterPro" id="IPR005018">
    <property type="entry name" value="DOMON_domain"/>
</dbReference>
<dbReference type="PANTHER" id="PTHR15422">
    <property type="entry name" value="OS05G0565100 PROTEIN"/>
    <property type="match status" value="1"/>
</dbReference>
<evidence type="ECO:0000256" key="10">
    <source>
        <dbReference type="ARBA" id="ARBA00023136"/>
    </source>
</evidence>
<feature type="chain" id="PRO_5035290204" description="DOMON domain-containing protein" evidence="12">
    <location>
        <begin position="22"/>
        <end position="375"/>
    </location>
</feature>
<comment type="cofactor">
    <cofactor evidence="1">
        <name>heme b</name>
        <dbReference type="ChEBI" id="CHEBI:60344"/>
    </cofactor>
</comment>
<keyword evidence="12" id="KW-0732">Signal</keyword>
<feature type="signal peptide" evidence="12">
    <location>
        <begin position="1"/>
        <end position="21"/>
    </location>
</feature>
<gene>
    <name evidence="15" type="ORF">CYY_001424</name>
</gene>
<dbReference type="PROSITE" id="PS50836">
    <property type="entry name" value="DOMON"/>
    <property type="match status" value="1"/>
</dbReference>
<keyword evidence="4" id="KW-0349">Heme</keyword>
<keyword evidence="7" id="KW-0249">Electron transport</keyword>
<reference evidence="15" key="1">
    <citation type="submission" date="2020-01" db="EMBL/GenBank/DDBJ databases">
        <title>Development of genomics and gene disruption for Polysphondylium violaceum indicates a role for the polyketide synthase stlB in stalk morphogenesis.</title>
        <authorList>
            <person name="Narita B."/>
            <person name="Kawabe Y."/>
            <person name="Kin K."/>
            <person name="Saito T."/>
            <person name="Gibbs R."/>
            <person name="Kuspa A."/>
            <person name="Muzny D."/>
            <person name="Queller D."/>
            <person name="Richards S."/>
            <person name="Strassman J."/>
            <person name="Sucgang R."/>
            <person name="Worley K."/>
            <person name="Schaap P."/>
        </authorList>
    </citation>
    <scope>NUCLEOTIDE SEQUENCE</scope>
    <source>
        <strain evidence="15">QSvi11</strain>
    </source>
</reference>
<dbReference type="Proteomes" id="UP000695562">
    <property type="component" value="Unassembled WGS sequence"/>
</dbReference>
<dbReference type="PROSITE" id="PS50939">
    <property type="entry name" value="CYTOCHROME_B561"/>
    <property type="match status" value="1"/>
</dbReference>
<feature type="domain" description="DOMON" evidence="13">
    <location>
        <begin position="33"/>
        <end position="162"/>
    </location>
</feature>
<proteinExistence type="predicted"/>
<evidence type="ECO:0000313" key="16">
    <source>
        <dbReference type="Proteomes" id="UP000695562"/>
    </source>
</evidence>
<dbReference type="GO" id="GO:0020037">
    <property type="term" value="F:heme binding"/>
    <property type="evidence" value="ECO:0007669"/>
    <property type="project" value="TreeGrafter"/>
</dbReference>
<dbReference type="EMBL" id="AJWJ01000033">
    <property type="protein sequence ID" value="KAF2077299.1"/>
    <property type="molecule type" value="Genomic_DNA"/>
</dbReference>
<evidence type="ECO:0000256" key="3">
    <source>
        <dbReference type="ARBA" id="ARBA00022448"/>
    </source>
</evidence>
<dbReference type="SMART" id="SM00665">
    <property type="entry name" value="B561"/>
    <property type="match status" value="1"/>
</dbReference>
<dbReference type="GO" id="GO:0016020">
    <property type="term" value="C:membrane"/>
    <property type="evidence" value="ECO:0007669"/>
    <property type="project" value="UniProtKB-SubCell"/>
</dbReference>
<dbReference type="AlphaFoldDB" id="A0A8J4Q1X4"/>
<evidence type="ECO:0000256" key="5">
    <source>
        <dbReference type="ARBA" id="ARBA00022692"/>
    </source>
</evidence>
<dbReference type="GO" id="GO:0046872">
    <property type="term" value="F:metal ion binding"/>
    <property type="evidence" value="ECO:0007669"/>
    <property type="project" value="UniProtKB-KW"/>
</dbReference>
<comment type="subcellular location">
    <subcellularLocation>
        <location evidence="2">Membrane</location>
        <topology evidence="2">Multi-pass membrane protein</topology>
    </subcellularLocation>
</comment>